<name>A0A1G6QYR3_9BACI</name>
<keyword evidence="3" id="KW-1185">Reference proteome</keyword>
<sequence>MKNKLLQWWISIPRYIRVGSLGLLTIFLLTAAFIKGLQVLLHTSELDYKQVIIGLIFAIALTAGFRLKKK</sequence>
<feature type="transmembrane region" description="Helical" evidence="1">
    <location>
        <begin position="21"/>
        <end position="42"/>
    </location>
</feature>
<reference evidence="3" key="1">
    <citation type="submission" date="2016-10" db="EMBL/GenBank/DDBJ databases">
        <authorList>
            <person name="Varghese N."/>
            <person name="Submissions S."/>
        </authorList>
    </citation>
    <scope>NUCLEOTIDE SEQUENCE [LARGE SCALE GENOMIC DNA]</scope>
    <source>
        <strain evidence="3">DSM 21620</strain>
    </source>
</reference>
<dbReference type="EMBL" id="FMZB01000005">
    <property type="protein sequence ID" value="SDC97472.1"/>
    <property type="molecule type" value="Genomic_DNA"/>
</dbReference>
<dbReference type="RefSeq" id="WP_093727353.1">
    <property type="nucleotide sequence ID" value="NZ_FMZB01000005.1"/>
</dbReference>
<evidence type="ECO:0000256" key="1">
    <source>
        <dbReference type="SAM" id="Phobius"/>
    </source>
</evidence>
<protein>
    <submittedName>
        <fullName evidence="2">Uncharacterized protein</fullName>
    </submittedName>
</protein>
<dbReference type="Proteomes" id="UP000198666">
    <property type="component" value="Unassembled WGS sequence"/>
</dbReference>
<organism evidence="2 3">
    <name type="scientific">Terribacillus halophilus</name>
    <dbReference type="NCBI Taxonomy" id="361279"/>
    <lineage>
        <taxon>Bacteria</taxon>
        <taxon>Bacillati</taxon>
        <taxon>Bacillota</taxon>
        <taxon>Bacilli</taxon>
        <taxon>Bacillales</taxon>
        <taxon>Bacillaceae</taxon>
        <taxon>Terribacillus</taxon>
    </lineage>
</organism>
<gene>
    <name evidence="2" type="ORF">SAMN05421663_105280</name>
</gene>
<feature type="transmembrane region" description="Helical" evidence="1">
    <location>
        <begin position="48"/>
        <end position="67"/>
    </location>
</feature>
<keyword evidence="1" id="KW-0472">Membrane</keyword>
<dbReference type="STRING" id="361279.SAMN05421663_105280"/>
<keyword evidence="1" id="KW-1133">Transmembrane helix</keyword>
<accession>A0A1G6QYR3</accession>
<keyword evidence="1" id="KW-0812">Transmembrane</keyword>
<dbReference type="AlphaFoldDB" id="A0A1G6QYR3"/>
<evidence type="ECO:0000313" key="2">
    <source>
        <dbReference type="EMBL" id="SDC97472.1"/>
    </source>
</evidence>
<proteinExistence type="predicted"/>
<evidence type="ECO:0000313" key="3">
    <source>
        <dbReference type="Proteomes" id="UP000198666"/>
    </source>
</evidence>